<reference evidence="1 2" key="1">
    <citation type="submission" date="2023-07" db="EMBL/GenBank/DDBJ databases">
        <title>Genomic Encyclopedia of Type Strains, Phase IV (KMG-IV): sequencing the most valuable type-strain genomes for metagenomic binning, comparative biology and taxonomic classification.</title>
        <authorList>
            <person name="Goeker M."/>
        </authorList>
    </citation>
    <scope>NUCLEOTIDE SEQUENCE [LARGE SCALE GENOMIC DNA]</scope>
    <source>
        <strain evidence="1 2">DSM 25924</strain>
    </source>
</reference>
<dbReference type="EMBL" id="JAURUO010000015">
    <property type="protein sequence ID" value="MDP9729474.1"/>
    <property type="molecule type" value="Genomic_DNA"/>
</dbReference>
<dbReference type="Gene3D" id="3.10.28.20">
    <property type="entry name" value="Acetamidase/Formamidase-like domains"/>
    <property type="match status" value="1"/>
</dbReference>
<protein>
    <submittedName>
        <fullName evidence="1">Amidase</fullName>
        <ecNumber evidence="1">3.5.1.4</ecNumber>
    </submittedName>
</protein>
<evidence type="ECO:0000313" key="1">
    <source>
        <dbReference type="EMBL" id="MDP9729474.1"/>
    </source>
</evidence>
<dbReference type="RefSeq" id="WP_306955263.1">
    <property type="nucleotide sequence ID" value="NZ_JAURUO010000015.1"/>
</dbReference>
<gene>
    <name evidence="1" type="ORF">J2S04_002447</name>
</gene>
<dbReference type="EC" id="3.5.1.4" evidence="1"/>
<keyword evidence="1" id="KW-0378">Hydrolase</keyword>
<evidence type="ECO:0000313" key="2">
    <source>
        <dbReference type="Proteomes" id="UP001229209"/>
    </source>
</evidence>
<dbReference type="Gene3D" id="2.60.120.580">
    <property type="entry name" value="Acetamidase/Formamidase-like domains"/>
    <property type="match status" value="1"/>
</dbReference>
<dbReference type="Pfam" id="PF03069">
    <property type="entry name" value="FmdA_AmdA"/>
    <property type="match status" value="2"/>
</dbReference>
<dbReference type="Proteomes" id="UP001229209">
    <property type="component" value="Unassembled WGS sequence"/>
</dbReference>
<dbReference type="SUPFAM" id="SSF141130">
    <property type="entry name" value="Acetamidase/Formamidase-like"/>
    <property type="match status" value="1"/>
</dbReference>
<comment type="caution">
    <text evidence="1">The sequence shown here is derived from an EMBL/GenBank/DDBJ whole genome shotgun (WGS) entry which is preliminary data.</text>
</comment>
<dbReference type="Gene3D" id="2.40.10.120">
    <property type="match status" value="1"/>
</dbReference>
<sequence length="304" mass="32969">MYRVSKEYVIYQMSAKHPPVLRVPDGSRVVFETCDCFEDQIQSEDMDFGTLDWERINPASGPVYVEGAEPGDLLLVNIEHIHLARQGVMTTGPGLGVLGDELQENVIRVVPIENQRVIFSEDISISVSPMIGVIGTAPPEDQSIACGTPGFHGGNMDCKRITRGATLVLPVNVPGALLAMGDLHACMGDGEVAVCGVEIAGEVTVSLHILKNRSWPAPMLFHEDSVMTIASALTLDEAAIMATKQMVDWLQQECGLSRSESIFLLSAGSDVRICQIVDPLKTVRVELPKKHLAAYSPFIPKFSA</sequence>
<dbReference type="InterPro" id="IPR004304">
    <property type="entry name" value="FmdA_AmdA"/>
</dbReference>
<organism evidence="1 2">
    <name type="scientific">Alicyclobacillus tolerans</name>
    <dbReference type="NCBI Taxonomy" id="90970"/>
    <lineage>
        <taxon>Bacteria</taxon>
        <taxon>Bacillati</taxon>
        <taxon>Bacillota</taxon>
        <taxon>Bacilli</taxon>
        <taxon>Bacillales</taxon>
        <taxon>Alicyclobacillaceae</taxon>
        <taxon>Alicyclobacillus</taxon>
    </lineage>
</organism>
<dbReference type="PANTHER" id="PTHR31891">
    <property type="entry name" value="FORMAMIDASE C869.04-RELATED"/>
    <property type="match status" value="1"/>
</dbReference>
<dbReference type="GO" id="GO:0004040">
    <property type="term" value="F:amidase activity"/>
    <property type="evidence" value="ECO:0007669"/>
    <property type="project" value="UniProtKB-EC"/>
</dbReference>
<name>A0ABT9LYY2_9BACL</name>
<dbReference type="PANTHER" id="PTHR31891:SF1">
    <property type="entry name" value="FORMAMIDASE C869.04-RELATED"/>
    <property type="match status" value="1"/>
</dbReference>
<accession>A0ABT9LYY2</accession>
<keyword evidence="2" id="KW-1185">Reference proteome</keyword>
<proteinExistence type="predicted"/>